<sequence>MNINEYLKSGVLEDYISGSLNEAEIERLLHLKTIYPEIDAALYRIDVDLAELRESKPIPPPPGLWTRIDDNLHELAKTEEEGLPGAKPVEIEDTSKHMRVKKLWKWRIIGILILMGLLVGLVIYLYKENQQMKEQLENQAVY</sequence>
<proteinExistence type="predicted"/>
<keyword evidence="1" id="KW-0812">Transmembrane</keyword>
<evidence type="ECO:0000313" key="3">
    <source>
        <dbReference type="Proteomes" id="UP000000852"/>
    </source>
</evidence>
<dbReference type="OrthoDB" id="952577at2"/>
<dbReference type="EMBL" id="CP001681">
    <property type="protein sequence ID" value="ACU03876.1"/>
    <property type="molecule type" value="Genomic_DNA"/>
</dbReference>
<accession>C6XUM6</accession>
<reference evidence="2 3" key="1">
    <citation type="journal article" date="2009" name="Stand. Genomic Sci.">
        <title>Complete genome sequence of Pedobacter heparinus type strain (HIM 762-3).</title>
        <authorList>
            <person name="Han C."/>
            <person name="Spring S."/>
            <person name="Lapidus A."/>
            <person name="Del Rio T.G."/>
            <person name="Tice H."/>
            <person name="Copeland A."/>
            <person name="Cheng J.F."/>
            <person name="Lucas S."/>
            <person name="Chen F."/>
            <person name="Nolan M."/>
            <person name="Bruce D."/>
            <person name="Goodwin L."/>
            <person name="Pitluck S."/>
            <person name="Ivanova N."/>
            <person name="Mavromatis K."/>
            <person name="Mikhailova N."/>
            <person name="Pati A."/>
            <person name="Chen A."/>
            <person name="Palaniappan K."/>
            <person name="Land M."/>
            <person name="Hauser L."/>
            <person name="Chang Y.J."/>
            <person name="Jeffries C.C."/>
            <person name="Saunders E."/>
            <person name="Chertkov O."/>
            <person name="Brettin T."/>
            <person name="Goker M."/>
            <person name="Rohde M."/>
            <person name="Bristow J."/>
            <person name="Eisen J.A."/>
            <person name="Markowitz V."/>
            <person name="Hugenholtz P."/>
            <person name="Kyrpides N.C."/>
            <person name="Klenk H.P."/>
            <person name="Detter J.C."/>
        </authorList>
    </citation>
    <scope>NUCLEOTIDE SEQUENCE [LARGE SCALE GENOMIC DNA]</scope>
    <source>
        <strain evidence="3">ATCC 13125 / DSM 2366 / CIP 104194 / JCM 7457 / NBRC 12017 / NCIMB 9290 / NRRL B-14731 / HIM 762-3</strain>
    </source>
</reference>
<feature type="transmembrane region" description="Helical" evidence="1">
    <location>
        <begin position="106"/>
        <end position="126"/>
    </location>
</feature>
<dbReference type="Proteomes" id="UP000000852">
    <property type="component" value="Chromosome"/>
</dbReference>
<dbReference type="HOGENOM" id="CLU_1813973_0_0_10"/>
<name>C6XUM6_PEDHD</name>
<dbReference type="AlphaFoldDB" id="C6XUM6"/>
<dbReference type="RefSeq" id="WP_015807490.1">
    <property type="nucleotide sequence ID" value="NC_013061.1"/>
</dbReference>
<organism evidence="2 3">
    <name type="scientific">Pedobacter heparinus (strain ATCC 13125 / DSM 2366 / CIP 104194 / JCM 7457 / NBRC 12017 / NCIMB 9290 / NRRL B-14731 / HIM 762-3)</name>
    <dbReference type="NCBI Taxonomy" id="485917"/>
    <lineage>
        <taxon>Bacteria</taxon>
        <taxon>Pseudomonadati</taxon>
        <taxon>Bacteroidota</taxon>
        <taxon>Sphingobacteriia</taxon>
        <taxon>Sphingobacteriales</taxon>
        <taxon>Sphingobacteriaceae</taxon>
        <taxon>Pedobacter</taxon>
    </lineage>
</organism>
<evidence type="ECO:0000313" key="2">
    <source>
        <dbReference type="EMBL" id="ACU03876.1"/>
    </source>
</evidence>
<keyword evidence="3" id="KW-1185">Reference proteome</keyword>
<gene>
    <name evidence="2" type="ordered locus">Phep_1665</name>
</gene>
<keyword evidence="1" id="KW-0472">Membrane</keyword>
<evidence type="ECO:0000256" key="1">
    <source>
        <dbReference type="SAM" id="Phobius"/>
    </source>
</evidence>
<protein>
    <submittedName>
        <fullName evidence="2">Uncharacterized protein</fullName>
    </submittedName>
</protein>
<dbReference type="KEGG" id="phe:Phep_1665"/>
<keyword evidence="1" id="KW-1133">Transmembrane helix</keyword>